<proteinExistence type="predicted"/>
<dbReference type="GO" id="GO:0016757">
    <property type="term" value="F:glycosyltransferase activity"/>
    <property type="evidence" value="ECO:0007669"/>
    <property type="project" value="UniProtKB-KW"/>
</dbReference>
<organism evidence="5 6">
    <name type="scientific">Paenibacillus hemerocallicola</name>
    <dbReference type="NCBI Taxonomy" id="1172614"/>
    <lineage>
        <taxon>Bacteria</taxon>
        <taxon>Bacillati</taxon>
        <taxon>Bacillota</taxon>
        <taxon>Bacilli</taxon>
        <taxon>Bacillales</taxon>
        <taxon>Paenibacillaceae</taxon>
        <taxon>Paenibacillus</taxon>
    </lineage>
</organism>
<dbReference type="InterPro" id="IPR049625">
    <property type="entry name" value="Glyco_transf_61_cat"/>
</dbReference>
<keyword evidence="2 5" id="KW-0808">Transferase</keyword>
<evidence type="ECO:0000313" key="5">
    <source>
        <dbReference type="EMBL" id="TNJ66532.1"/>
    </source>
</evidence>
<keyword evidence="1" id="KW-0328">Glycosyltransferase</keyword>
<dbReference type="OrthoDB" id="182122at2"/>
<evidence type="ECO:0000256" key="1">
    <source>
        <dbReference type="ARBA" id="ARBA00022676"/>
    </source>
</evidence>
<evidence type="ECO:0000256" key="3">
    <source>
        <dbReference type="ARBA" id="ARBA00023180"/>
    </source>
</evidence>
<protein>
    <submittedName>
        <fullName evidence="5">Glycosyltransferase family 61 protein</fullName>
    </submittedName>
</protein>
<dbReference type="EMBL" id="VDCQ01000010">
    <property type="protein sequence ID" value="TNJ66532.1"/>
    <property type="molecule type" value="Genomic_DNA"/>
</dbReference>
<dbReference type="Pfam" id="PF04577">
    <property type="entry name" value="Glyco_transf_61"/>
    <property type="match status" value="1"/>
</dbReference>
<evidence type="ECO:0000256" key="2">
    <source>
        <dbReference type="ARBA" id="ARBA00022679"/>
    </source>
</evidence>
<dbReference type="InterPro" id="IPR007657">
    <property type="entry name" value="Glycosyltransferase_61"/>
</dbReference>
<dbReference type="PANTHER" id="PTHR20961">
    <property type="entry name" value="GLYCOSYLTRANSFERASE"/>
    <property type="match status" value="1"/>
</dbReference>
<name>A0A5C4TCC6_9BACL</name>
<keyword evidence="3" id="KW-0325">Glycoprotein</keyword>
<dbReference type="RefSeq" id="WP_139601996.1">
    <property type="nucleotide sequence ID" value="NZ_VDCQ01000010.1"/>
</dbReference>
<gene>
    <name evidence="5" type="ORF">FE784_09710</name>
</gene>
<reference evidence="5 6" key="1">
    <citation type="submission" date="2019-05" db="EMBL/GenBank/DDBJ databases">
        <title>We sequenced the genome of Paenibacillus hemerocallicola KCTC 33185 for further insight into its adaptation and study the phylogeny of Paenibacillus.</title>
        <authorList>
            <person name="Narsing Rao M.P."/>
        </authorList>
    </citation>
    <scope>NUCLEOTIDE SEQUENCE [LARGE SCALE GENOMIC DNA]</scope>
    <source>
        <strain evidence="5 6">KCTC 33185</strain>
    </source>
</reference>
<feature type="domain" description="Glycosyltransferase 61 catalytic" evidence="4">
    <location>
        <begin position="137"/>
        <end position="316"/>
    </location>
</feature>
<comment type="caution">
    <text evidence="5">The sequence shown here is derived from an EMBL/GenBank/DDBJ whole genome shotgun (WGS) entry which is preliminary data.</text>
</comment>
<dbReference type="AlphaFoldDB" id="A0A5C4TCC6"/>
<accession>A0A5C4TCC6</accession>
<keyword evidence="6" id="KW-1185">Reference proteome</keyword>
<sequence>MSEATPRGAYPSLWDWVETSRAGRFRDHEMQNVMYMEETISLSRPKGVEPPTHPGFQKQSVTIPKAFVAVLPQGRYWVAEDRMAAIIAPDNKIILDMSMQYYRPNSIHPVYKRRELPQAKATTETVAVVNFIWDNNYYHWLGEVLARIHLLDKSGIHIDKYIVNGKGSTRFQTETLAMLGIPEHKIVRNKPGMHLKPKRLIVPSLETYRLQPFLPHSMPKWASRYLRTALSNRIGQTTETGYRRIYVSRENAQVRKVTNEEQVCQLLSGYGFQKVLLESLTVDEQIRLFASADTIVAPHGAGLANLLFCRPGTKVLELYAPNYVNTVYWYLSNHFGLDYYYLFGEGERLPDTSGVGDADCRTDDITVDLRALDERVVRMLTEGSG</sequence>
<dbReference type="Proteomes" id="UP000307943">
    <property type="component" value="Unassembled WGS sequence"/>
</dbReference>
<evidence type="ECO:0000313" key="6">
    <source>
        <dbReference type="Proteomes" id="UP000307943"/>
    </source>
</evidence>
<evidence type="ECO:0000259" key="4">
    <source>
        <dbReference type="Pfam" id="PF04577"/>
    </source>
</evidence>